<keyword evidence="3" id="KW-0472">Membrane</keyword>
<dbReference type="PROSITE" id="PS51688">
    <property type="entry name" value="ICA"/>
    <property type="match status" value="1"/>
</dbReference>
<dbReference type="Proteomes" id="UP000650524">
    <property type="component" value="Unassembled WGS sequence"/>
</dbReference>
<evidence type="ECO:0000259" key="4">
    <source>
        <dbReference type="PROSITE" id="PS51688"/>
    </source>
</evidence>
<dbReference type="InterPro" id="IPR030392">
    <property type="entry name" value="S74_ICA"/>
</dbReference>
<evidence type="ECO:0000256" key="3">
    <source>
        <dbReference type="SAM" id="Phobius"/>
    </source>
</evidence>
<sequence>MFKVINKKAGVADIVAGISVTILCILFLTCFPAFAETPQGVILEMDAFLGSPVPNIEALPDEIEFAIYDSETATTAIAKQIFPKGKYTTELKISKSGRPTPSPLVSFRVNFSNKLTFNDKSNASDQVKGLWLDITLDGIQAGTRKQISNSTLIRLLLASKVPVSIYRNFAFGEDENPTAFSSITPTKPQDRNIDGNHTYYAYFSGMAGTGGTGTTTSTSTTTTTTSATTTTTIPSSTSALFVRNASGTEVFSVSPGGAITTASRLFTNGASAVGAAPFVLGQDIGNRGIVITDKAATNPKRIYFGWNTGASMEYVEIFALQEGVAYKNFVLAPFGGNVGINTSSPAYPLHIGNSAHVTTGGVWTNASSGEYKTDVKQLSAEKAMDALTQLKPVEFAYKADSQEKHVGFIAEDAPDIVATKDRKGMSPMDVVAVLTKVVQEQQELLREQRKIAQEQEKTIGHLSEKVAKLERRLKSKENSLSE</sequence>
<dbReference type="EMBL" id="JACNJD010000124">
    <property type="protein sequence ID" value="MBC8176322.1"/>
    <property type="molecule type" value="Genomic_DNA"/>
</dbReference>
<feature type="compositionally biased region" description="Low complexity" evidence="2">
    <location>
        <begin position="214"/>
        <end position="230"/>
    </location>
</feature>
<protein>
    <submittedName>
        <fullName evidence="5">Tail fiber domain-containing protein</fullName>
    </submittedName>
</protein>
<feature type="coiled-coil region" evidence="1">
    <location>
        <begin position="437"/>
        <end position="479"/>
    </location>
</feature>
<gene>
    <name evidence="5" type="ORF">H8E19_02880</name>
</gene>
<reference evidence="5 6" key="1">
    <citation type="submission" date="2020-08" db="EMBL/GenBank/DDBJ databases">
        <title>Bridging the membrane lipid divide: bacteria of the FCB group superphylum have the potential to synthesize archaeal ether lipids.</title>
        <authorList>
            <person name="Villanueva L."/>
            <person name="Von Meijenfeldt F.A.B."/>
            <person name="Westbye A.B."/>
            <person name="Yadav S."/>
            <person name="Hopmans E.C."/>
            <person name="Dutilh B.E."/>
            <person name="Sinninghe Damste J.S."/>
        </authorList>
    </citation>
    <scope>NUCLEOTIDE SEQUENCE [LARGE SCALE GENOMIC DNA]</scope>
    <source>
        <strain evidence="5">NIOZ-UU27</strain>
    </source>
</reference>
<proteinExistence type="predicted"/>
<comment type="caution">
    <text evidence="5">The sequence shown here is derived from an EMBL/GenBank/DDBJ whole genome shotgun (WGS) entry which is preliminary data.</text>
</comment>
<evidence type="ECO:0000256" key="2">
    <source>
        <dbReference type="SAM" id="MobiDB-lite"/>
    </source>
</evidence>
<feature type="domain" description="Peptidase S74" evidence="4">
    <location>
        <begin position="367"/>
        <end position="473"/>
    </location>
</feature>
<dbReference type="AlphaFoldDB" id="A0A8J6MWS7"/>
<keyword evidence="1" id="KW-0175">Coiled coil</keyword>
<dbReference type="Gene3D" id="1.10.10.10">
    <property type="entry name" value="Winged helix-like DNA-binding domain superfamily/Winged helix DNA-binding domain"/>
    <property type="match status" value="1"/>
</dbReference>
<keyword evidence="3" id="KW-1133">Transmembrane helix</keyword>
<evidence type="ECO:0000256" key="1">
    <source>
        <dbReference type="SAM" id="Coils"/>
    </source>
</evidence>
<evidence type="ECO:0000313" key="6">
    <source>
        <dbReference type="Proteomes" id="UP000650524"/>
    </source>
</evidence>
<dbReference type="Pfam" id="PF13884">
    <property type="entry name" value="Peptidase_S74"/>
    <property type="match status" value="1"/>
</dbReference>
<name>A0A8J6MWS7_9DELT</name>
<accession>A0A8J6MWS7</accession>
<feature type="transmembrane region" description="Helical" evidence="3">
    <location>
        <begin position="12"/>
        <end position="35"/>
    </location>
</feature>
<keyword evidence="3" id="KW-0812">Transmembrane</keyword>
<evidence type="ECO:0000313" key="5">
    <source>
        <dbReference type="EMBL" id="MBC8176322.1"/>
    </source>
</evidence>
<dbReference type="InterPro" id="IPR036388">
    <property type="entry name" value="WH-like_DNA-bd_sf"/>
</dbReference>
<feature type="region of interest" description="Disordered" evidence="2">
    <location>
        <begin position="211"/>
        <end position="230"/>
    </location>
</feature>
<organism evidence="5 6">
    <name type="scientific">Candidatus Desulfacyla euxinica</name>
    <dbReference type="NCBI Taxonomy" id="2841693"/>
    <lineage>
        <taxon>Bacteria</taxon>
        <taxon>Deltaproteobacteria</taxon>
        <taxon>Candidatus Desulfacyla</taxon>
    </lineage>
</organism>